<evidence type="ECO:0000313" key="2">
    <source>
        <dbReference type="Proteomes" id="UP000466864"/>
    </source>
</evidence>
<organism evidence="1 2">
    <name type="scientific">Bilifractor porci</name>
    <dbReference type="NCBI Taxonomy" id="2606636"/>
    <lineage>
        <taxon>Bacteria</taxon>
        <taxon>Bacillati</taxon>
        <taxon>Bacillota</taxon>
        <taxon>Clostridia</taxon>
        <taxon>Lachnospirales</taxon>
        <taxon>Lachnospiraceae</taxon>
        <taxon>Bilifractor</taxon>
    </lineage>
</organism>
<dbReference type="RefSeq" id="WP_154458407.1">
    <property type="nucleotide sequence ID" value="NZ_VUMV01000006.1"/>
</dbReference>
<name>A0A7X2PA24_9FIRM</name>
<accession>A0A7X2PA24</accession>
<dbReference type="AlphaFoldDB" id="A0A7X2PA24"/>
<dbReference type="EMBL" id="VUMV01000006">
    <property type="protein sequence ID" value="MST82498.1"/>
    <property type="molecule type" value="Genomic_DNA"/>
</dbReference>
<keyword evidence="2" id="KW-1185">Reference proteome</keyword>
<protein>
    <submittedName>
        <fullName evidence="1">Uncharacterized protein</fullName>
    </submittedName>
</protein>
<evidence type="ECO:0000313" key="1">
    <source>
        <dbReference type="EMBL" id="MST82498.1"/>
    </source>
</evidence>
<reference evidence="1 2" key="1">
    <citation type="submission" date="2019-08" db="EMBL/GenBank/DDBJ databases">
        <title>In-depth cultivation of the pig gut microbiome towards novel bacterial diversity and tailored functional studies.</title>
        <authorList>
            <person name="Wylensek D."/>
            <person name="Hitch T.C.A."/>
            <person name="Clavel T."/>
        </authorList>
    </citation>
    <scope>NUCLEOTIDE SEQUENCE [LARGE SCALE GENOMIC DNA]</scope>
    <source>
        <strain evidence="1 2">Oil+RF-744-WCA-WT-13</strain>
    </source>
</reference>
<gene>
    <name evidence="1" type="ORF">FYJ60_09240</name>
</gene>
<dbReference type="Proteomes" id="UP000466864">
    <property type="component" value="Unassembled WGS sequence"/>
</dbReference>
<sequence>MARYEEVESMIEEMENKGYGCMFADLGSEKQVPYEMFSEKMTESVTALYFVTMTDDIFKNGLESLDGIEYVRKEVSL</sequence>
<comment type="caution">
    <text evidence="1">The sequence shown here is derived from an EMBL/GenBank/DDBJ whole genome shotgun (WGS) entry which is preliminary data.</text>
</comment>
<proteinExistence type="predicted"/>